<reference evidence="1" key="1">
    <citation type="submission" date="2023-04" db="EMBL/GenBank/DDBJ databases">
        <title>Draft Genome sequencing of Naganishia species isolated from polar environments using Oxford Nanopore Technology.</title>
        <authorList>
            <person name="Leo P."/>
            <person name="Venkateswaran K."/>
        </authorList>
    </citation>
    <scope>NUCLEOTIDE SEQUENCE</scope>
    <source>
        <strain evidence="1">MNA-CCFEE 5262</strain>
    </source>
</reference>
<protein>
    <submittedName>
        <fullName evidence="1">Uncharacterized protein</fullName>
    </submittedName>
</protein>
<proteinExistence type="predicted"/>
<organism evidence="1 2">
    <name type="scientific">Naganishia adeliensis</name>
    <dbReference type="NCBI Taxonomy" id="92952"/>
    <lineage>
        <taxon>Eukaryota</taxon>
        <taxon>Fungi</taxon>
        <taxon>Dikarya</taxon>
        <taxon>Basidiomycota</taxon>
        <taxon>Agaricomycotina</taxon>
        <taxon>Tremellomycetes</taxon>
        <taxon>Filobasidiales</taxon>
        <taxon>Filobasidiaceae</taxon>
        <taxon>Naganishia</taxon>
    </lineage>
</organism>
<keyword evidence="2" id="KW-1185">Reference proteome</keyword>
<evidence type="ECO:0000313" key="2">
    <source>
        <dbReference type="Proteomes" id="UP001230649"/>
    </source>
</evidence>
<name>A0ACC2VAI0_9TREE</name>
<comment type="caution">
    <text evidence="1">The sequence shown here is derived from an EMBL/GenBank/DDBJ whole genome shotgun (WGS) entry which is preliminary data.</text>
</comment>
<dbReference type="Proteomes" id="UP001230649">
    <property type="component" value="Unassembled WGS sequence"/>
</dbReference>
<sequence length="710" mass="80445">MADIMEATPASSINFDVAVKTWKDVALPQLQKSMDTTALEMVELQKENMIGRKKLAEQTRDFKRLPDDASKVNSIKGLLKAYQQEIDSLTRRSQRSESTFLSVYKLLSEAPDPYPLLEAAIGQAIQVQEAVSLKTQFAGLQEENIGLRAQVKALRSADEERKKAESRLTSLEERMDSILSERLQQKEAELSARYDERLRNDHEREVDLQKQLKTLRAQLTDLHTSNEDTQARLANASQRLDQDTVAKLVELDSIVDELQRANERVATVERRNELLRSEIERARSDSGETERVKELRSHVKELEEEIAQMIDVTESARKERTTQEQQYQHQKESLERKLTGANEEIVGLRDKLQLYHDYDEVKRELEILKYIEFASGDHADADGLHSMQLPNPKANRSDTRVGGSLEALFAQKNKKLQEENARLRVACEDCHLENEKLNAALSAVQLENTRQAGLIQDLENDLMRLQSGGKTPGNNTRSVSGEDYEDLAEVSSSKGNETPHGRALGIPLLPVRSSRDLLETPIGENSASENDRSILPIVTGQRDRFRQRNAELEEELRRQYDIISELRAEIKTLQADNLKLYEKVRYMQSYRTEMSTGPAGTASIRGSDELANGSTSQGFYGDNSNTRSRDGDLAKYKDKYEQSMNPFEAFRGREAQRAVQALNPLERAVFALTRKVVGDKRARNAFILYTGAIHALFLYLLYDCSGPPGK</sequence>
<gene>
    <name evidence="1" type="ORF">QFC20_006481</name>
</gene>
<evidence type="ECO:0000313" key="1">
    <source>
        <dbReference type="EMBL" id="KAJ9096148.1"/>
    </source>
</evidence>
<dbReference type="EMBL" id="JASBWS010000116">
    <property type="protein sequence ID" value="KAJ9096148.1"/>
    <property type="molecule type" value="Genomic_DNA"/>
</dbReference>
<accession>A0ACC2VAI0</accession>